<name>A0A2K0UTD0_GIBNY</name>
<evidence type="ECO:0000313" key="2">
    <source>
        <dbReference type="Proteomes" id="UP000236664"/>
    </source>
</evidence>
<proteinExistence type="predicted"/>
<evidence type="ECO:0000313" key="1">
    <source>
        <dbReference type="EMBL" id="PNP61034.1"/>
    </source>
</evidence>
<dbReference type="EMBL" id="MTQA01000317">
    <property type="protein sequence ID" value="PNP61034.1"/>
    <property type="molecule type" value="Genomic_DNA"/>
</dbReference>
<keyword evidence="2" id="KW-1185">Reference proteome</keyword>
<reference evidence="1 2" key="1">
    <citation type="submission" date="2017-06" db="EMBL/GenBank/DDBJ databases">
        <title>Genome of Fusarium nygamai isolate CS10214.</title>
        <authorList>
            <person name="Gardiner D.M."/>
            <person name="Obanor F."/>
            <person name="Kazan K."/>
        </authorList>
    </citation>
    <scope>NUCLEOTIDE SEQUENCE [LARGE SCALE GENOMIC DNA]</scope>
    <source>
        <strain evidence="1 2">CS10214</strain>
    </source>
</reference>
<comment type="caution">
    <text evidence="1">The sequence shown here is derived from an EMBL/GenBank/DDBJ whole genome shotgun (WGS) entry which is preliminary data.</text>
</comment>
<dbReference type="AlphaFoldDB" id="A0A2K0UTD0"/>
<gene>
    <name evidence="1" type="ORF">FNYG_14122</name>
</gene>
<sequence length="214" mass="23345">MASQQGEQQDAQYNAQLEVTSMDAHIETLQQQIQLATSPTGPSNAAGSQIQYYTPALKAMRASVHAQIDALTDFSSSWNFNPSDIIDGISQFAANPTAFTGGMSILSELNTTDTTVNNNGTDVNKNYVVQQFTSTGKTLADLNETTSSDLITQFQGSLNTEKVETLRKSLNEYAKLAKRRNAAVLQYNAAAVMLIKSEKEPKYFNDKKSNLSAQ</sequence>
<dbReference type="Proteomes" id="UP000236664">
    <property type="component" value="Unassembled WGS sequence"/>
</dbReference>
<organism evidence="1 2">
    <name type="scientific">Gibberella nygamai</name>
    <name type="common">Bean root rot disease fungus</name>
    <name type="synonym">Fusarium nygamai</name>
    <dbReference type="NCBI Taxonomy" id="42673"/>
    <lineage>
        <taxon>Eukaryota</taxon>
        <taxon>Fungi</taxon>
        <taxon>Dikarya</taxon>
        <taxon>Ascomycota</taxon>
        <taxon>Pezizomycotina</taxon>
        <taxon>Sordariomycetes</taxon>
        <taxon>Hypocreomycetidae</taxon>
        <taxon>Hypocreales</taxon>
        <taxon>Nectriaceae</taxon>
        <taxon>Fusarium</taxon>
        <taxon>Fusarium fujikuroi species complex</taxon>
    </lineage>
</organism>
<accession>A0A2K0UTD0</accession>
<protein>
    <submittedName>
        <fullName evidence="1">Uncharacterized protein</fullName>
    </submittedName>
</protein>
<dbReference type="STRING" id="42673.A0A2K0UTD0"/>
<dbReference type="OrthoDB" id="10016792at2759"/>